<protein>
    <submittedName>
        <fullName evidence="2">Xylose isomerase 2</fullName>
    </submittedName>
</protein>
<feature type="non-terminal residue" evidence="2">
    <location>
        <position position="1"/>
    </location>
</feature>
<proteinExistence type="predicted"/>
<feature type="region of interest" description="Disordered" evidence="1">
    <location>
        <begin position="1"/>
        <end position="42"/>
    </location>
</feature>
<feature type="compositionally biased region" description="Basic and acidic residues" evidence="1">
    <location>
        <begin position="22"/>
        <end position="37"/>
    </location>
</feature>
<comment type="caution">
    <text evidence="2">The sequence shown here is derived from an EMBL/GenBank/DDBJ whole genome shotgun (WGS) entry which is preliminary data.</text>
</comment>
<evidence type="ECO:0000256" key="1">
    <source>
        <dbReference type="SAM" id="MobiDB-lite"/>
    </source>
</evidence>
<keyword evidence="3" id="KW-1185">Reference proteome</keyword>
<reference evidence="2" key="1">
    <citation type="submission" date="2023-04" db="EMBL/GenBank/DDBJ databases">
        <title>Chromosome-level genome of Chaenocephalus aceratus.</title>
        <authorList>
            <person name="Park H."/>
        </authorList>
    </citation>
    <scope>NUCLEOTIDE SEQUENCE</scope>
    <source>
        <strain evidence="2">DE</strain>
        <tissue evidence="2">Muscle</tissue>
    </source>
</reference>
<accession>A0AAD9B9T8</accession>
<sequence>LADCEQVLTQPPSGFEPGDVGEDQRKREGWRQRKDQSDPPDVWILSIGGLRDKCAAISTLRAFLTAHATEPDATFS</sequence>
<feature type="non-terminal residue" evidence="2">
    <location>
        <position position="76"/>
    </location>
</feature>
<organism evidence="2 3">
    <name type="scientific">Dissostichus eleginoides</name>
    <name type="common">Patagonian toothfish</name>
    <name type="synonym">Dissostichus amissus</name>
    <dbReference type="NCBI Taxonomy" id="100907"/>
    <lineage>
        <taxon>Eukaryota</taxon>
        <taxon>Metazoa</taxon>
        <taxon>Chordata</taxon>
        <taxon>Craniata</taxon>
        <taxon>Vertebrata</taxon>
        <taxon>Euteleostomi</taxon>
        <taxon>Actinopterygii</taxon>
        <taxon>Neopterygii</taxon>
        <taxon>Teleostei</taxon>
        <taxon>Neoteleostei</taxon>
        <taxon>Acanthomorphata</taxon>
        <taxon>Eupercaria</taxon>
        <taxon>Perciformes</taxon>
        <taxon>Notothenioidei</taxon>
        <taxon>Nototheniidae</taxon>
        <taxon>Dissostichus</taxon>
    </lineage>
</organism>
<keyword evidence="2" id="KW-0413">Isomerase</keyword>
<dbReference type="GO" id="GO:0016853">
    <property type="term" value="F:isomerase activity"/>
    <property type="evidence" value="ECO:0007669"/>
    <property type="project" value="UniProtKB-KW"/>
</dbReference>
<dbReference type="AlphaFoldDB" id="A0AAD9B9T8"/>
<dbReference type="Proteomes" id="UP001228049">
    <property type="component" value="Unassembled WGS sequence"/>
</dbReference>
<dbReference type="EMBL" id="JASDAP010000026">
    <property type="protein sequence ID" value="KAK1879731.1"/>
    <property type="molecule type" value="Genomic_DNA"/>
</dbReference>
<name>A0AAD9B9T8_DISEL</name>
<gene>
    <name evidence="2" type="ORF">KUDE01_027848</name>
</gene>
<evidence type="ECO:0000313" key="3">
    <source>
        <dbReference type="Proteomes" id="UP001228049"/>
    </source>
</evidence>
<evidence type="ECO:0000313" key="2">
    <source>
        <dbReference type="EMBL" id="KAK1879731.1"/>
    </source>
</evidence>